<accession>A0A0A8YZ04</accession>
<protein>
    <submittedName>
        <fullName evidence="1">Uncharacterized protein</fullName>
    </submittedName>
</protein>
<organism evidence="1">
    <name type="scientific">Arundo donax</name>
    <name type="common">Giant reed</name>
    <name type="synonym">Donax arundinaceus</name>
    <dbReference type="NCBI Taxonomy" id="35708"/>
    <lineage>
        <taxon>Eukaryota</taxon>
        <taxon>Viridiplantae</taxon>
        <taxon>Streptophyta</taxon>
        <taxon>Embryophyta</taxon>
        <taxon>Tracheophyta</taxon>
        <taxon>Spermatophyta</taxon>
        <taxon>Magnoliopsida</taxon>
        <taxon>Liliopsida</taxon>
        <taxon>Poales</taxon>
        <taxon>Poaceae</taxon>
        <taxon>PACMAD clade</taxon>
        <taxon>Arundinoideae</taxon>
        <taxon>Arundineae</taxon>
        <taxon>Arundo</taxon>
    </lineage>
</organism>
<proteinExistence type="predicted"/>
<dbReference type="AlphaFoldDB" id="A0A0A8YZ04"/>
<reference evidence="1" key="2">
    <citation type="journal article" date="2015" name="Data Brief">
        <title>Shoot transcriptome of the giant reed, Arundo donax.</title>
        <authorList>
            <person name="Barrero R.A."/>
            <person name="Guerrero F.D."/>
            <person name="Moolhuijzen P."/>
            <person name="Goolsby J.A."/>
            <person name="Tidwell J."/>
            <person name="Bellgard S.E."/>
            <person name="Bellgard M.I."/>
        </authorList>
    </citation>
    <scope>NUCLEOTIDE SEQUENCE</scope>
    <source>
        <tissue evidence="1">Shoot tissue taken approximately 20 cm above the soil surface</tissue>
    </source>
</reference>
<dbReference type="EMBL" id="GBRH01266084">
    <property type="protein sequence ID" value="JAD31811.1"/>
    <property type="molecule type" value="Transcribed_RNA"/>
</dbReference>
<sequence length="32" mass="3485">MLASQCLLIALLLISSFINFFPSINCIVLISS</sequence>
<evidence type="ECO:0000313" key="1">
    <source>
        <dbReference type="EMBL" id="JAD31811.1"/>
    </source>
</evidence>
<reference evidence="1" key="1">
    <citation type="submission" date="2014-09" db="EMBL/GenBank/DDBJ databases">
        <authorList>
            <person name="Magalhaes I.L.F."/>
            <person name="Oliveira U."/>
            <person name="Santos F.R."/>
            <person name="Vidigal T.H.D.A."/>
            <person name="Brescovit A.D."/>
            <person name="Santos A.J."/>
        </authorList>
    </citation>
    <scope>NUCLEOTIDE SEQUENCE</scope>
    <source>
        <tissue evidence="1">Shoot tissue taken approximately 20 cm above the soil surface</tissue>
    </source>
</reference>
<name>A0A0A8YZ04_ARUDO</name>